<feature type="non-terminal residue" evidence="3">
    <location>
        <position position="167"/>
    </location>
</feature>
<evidence type="ECO:0000313" key="3">
    <source>
        <dbReference type="EMBL" id="MCY9523584.1"/>
    </source>
</evidence>
<dbReference type="Proteomes" id="UP001207626">
    <property type="component" value="Unassembled WGS sequence"/>
</dbReference>
<comment type="caution">
    <text evidence="3">The sequence shown here is derived from an EMBL/GenBank/DDBJ whole genome shotgun (WGS) entry which is preliminary data.</text>
</comment>
<name>A0ABT4E1U7_9BACL</name>
<dbReference type="Gene3D" id="2.30.38.10">
    <property type="entry name" value="Luciferase, Domain 3"/>
    <property type="match status" value="1"/>
</dbReference>
<proteinExistence type="predicted"/>
<dbReference type="Pfam" id="PF00501">
    <property type="entry name" value="AMP-binding"/>
    <property type="match status" value="1"/>
</dbReference>
<evidence type="ECO:0000313" key="4">
    <source>
        <dbReference type="Proteomes" id="UP001207626"/>
    </source>
</evidence>
<dbReference type="Gene3D" id="3.40.50.980">
    <property type="match status" value="1"/>
</dbReference>
<reference evidence="3 4" key="1">
    <citation type="submission" date="2022-05" db="EMBL/GenBank/DDBJ databases">
        <title>Genome Sequencing of Bee-Associated Microbes.</title>
        <authorList>
            <person name="Dunlap C."/>
        </authorList>
    </citation>
    <scope>NUCLEOTIDE SEQUENCE [LARGE SCALE GENOMIC DNA]</scope>
    <source>
        <strain evidence="3 4">NRRL NRS-1438</strain>
    </source>
</reference>
<dbReference type="InterPro" id="IPR000873">
    <property type="entry name" value="AMP-dep_synth/lig_dom"/>
</dbReference>
<keyword evidence="1" id="KW-0677">Repeat</keyword>
<protein>
    <submittedName>
        <fullName evidence="3">AMP-binding protein</fullName>
    </submittedName>
</protein>
<dbReference type="SUPFAM" id="SSF56801">
    <property type="entry name" value="Acetyl-CoA synthetase-like"/>
    <property type="match status" value="1"/>
</dbReference>
<dbReference type="PANTHER" id="PTHR45527:SF1">
    <property type="entry name" value="FATTY ACID SYNTHASE"/>
    <property type="match status" value="1"/>
</dbReference>
<keyword evidence="4" id="KW-1185">Reference proteome</keyword>
<dbReference type="EMBL" id="JAMDLW010000093">
    <property type="protein sequence ID" value="MCY9523584.1"/>
    <property type="molecule type" value="Genomic_DNA"/>
</dbReference>
<dbReference type="PANTHER" id="PTHR45527">
    <property type="entry name" value="NONRIBOSOMAL PEPTIDE SYNTHETASE"/>
    <property type="match status" value="1"/>
</dbReference>
<sequence length="167" mass="17901">KDVFLQGSTISFDAATFEIWGSLLNGAALAILPPGNVSLTEWTEAIEQHQVTILWLTAGLFHVMVENQLQALQGVQQLLVGGDVVSKTHAKKVLERYPDIRLINGYGPTENTTFTCCHEISAADTERLSIPIGRPIANTQVYVLDRAGKLLPVGAVGELHAGGDGLA</sequence>
<feature type="non-terminal residue" evidence="3">
    <location>
        <position position="1"/>
    </location>
</feature>
<dbReference type="RefSeq" id="WP_268601910.1">
    <property type="nucleotide sequence ID" value="NZ_JAMDLW010000093.1"/>
</dbReference>
<accession>A0ABT4E1U7</accession>
<feature type="domain" description="AMP-dependent synthetase/ligase" evidence="2">
    <location>
        <begin position="1"/>
        <end position="167"/>
    </location>
</feature>
<organism evidence="3 4">
    <name type="scientific">Paenibacillus apiarius</name>
    <dbReference type="NCBI Taxonomy" id="46240"/>
    <lineage>
        <taxon>Bacteria</taxon>
        <taxon>Bacillati</taxon>
        <taxon>Bacillota</taxon>
        <taxon>Bacilli</taxon>
        <taxon>Bacillales</taxon>
        <taxon>Paenibacillaceae</taxon>
        <taxon>Paenibacillus</taxon>
    </lineage>
</organism>
<evidence type="ECO:0000256" key="1">
    <source>
        <dbReference type="ARBA" id="ARBA00022737"/>
    </source>
</evidence>
<evidence type="ECO:0000259" key="2">
    <source>
        <dbReference type="Pfam" id="PF00501"/>
    </source>
</evidence>
<gene>
    <name evidence="3" type="ORF">M5X09_28730</name>
</gene>